<dbReference type="InterPro" id="IPR036291">
    <property type="entry name" value="NAD(P)-bd_dom_sf"/>
</dbReference>
<keyword evidence="1" id="KW-0521">NADP</keyword>
<feature type="domain" description="NmrA-like" evidence="3">
    <location>
        <begin position="9"/>
        <end position="290"/>
    </location>
</feature>
<dbReference type="InParanoid" id="H3H3U9"/>
<reference evidence="5" key="1">
    <citation type="journal article" date="2006" name="Science">
        <title>Phytophthora genome sequences uncover evolutionary origins and mechanisms of pathogenesis.</title>
        <authorList>
            <person name="Tyler B.M."/>
            <person name="Tripathy S."/>
            <person name="Zhang X."/>
            <person name="Dehal P."/>
            <person name="Jiang R.H."/>
            <person name="Aerts A."/>
            <person name="Arredondo F.D."/>
            <person name="Baxter L."/>
            <person name="Bensasson D."/>
            <person name="Beynon J.L."/>
            <person name="Chapman J."/>
            <person name="Damasceno C.M."/>
            <person name="Dorrance A.E."/>
            <person name="Dou D."/>
            <person name="Dickerman A.W."/>
            <person name="Dubchak I.L."/>
            <person name="Garbelotto M."/>
            <person name="Gijzen M."/>
            <person name="Gordon S.G."/>
            <person name="Govers F."/>
            <person name="Grunwald N.J."/>
            <person name="Huang W."/>
            <person name="Ivors K.L."/>
            <person name="Jones R.W."/>
            <person name="Kamoun S."/>
            <person name="Krampis K."/>
            <person name="Lamour K.H."/>
            <person name="Lee M.K."/>
            <person name="McDonald W.H."/>
            <person name="Medina M."/>
            <person name="Meijer H.J."/>
            <person name="Nordberg E.K."/>
            <person name="Maclean D.J."/>
            <person name="Ospina-Giraldo M.D."/>
            <person name="Morris P.F."/>
            <person name="Phuntumart V."/>
            <person name="Putnam N.H."/>
            <person name="Rash S."/>
            <person name="Rose J.K."/>
            <person name="Sakihama Y."/>
            <person name="Salamov A.A."/>
            <person name="Savidor A."/>
            <person name="Scheuring C.F."/>
            <person name="Smith B.M."/>
            <person name="Sobral B.W."/>
            <person name="Terry A."/>
            <person name="Torto-Alalibo T.A."/>
            <person name="Win J."/>
            <person name="Xu Z."/>
            <person name="Zhang H."/>
            <person name="Grigoriev I.V."/>
            <person name="Rokhsar D.S."/>
            <person name="Boore J.L."/>
        </authorList>
    </citation>
    <scope>NUCLEOTIDE SEQUENCE [LARGE SCALE GENOMIC DNA]</scope>
    <source>
        <strain evidence="5">Pr102</strain>
    </source>
</reference>
<protein>
    <recommendedName>
        <fullName evidence="3">NmrA-like domain-containing protein</fullName>
    </recommendedName>
</protein>
<dbReference type="Proteomes" id="UP000005238">
    <property type="component" value="Unassembled WGS sequence"/>
</dbReference>
<dbReference type="Gene3D" id="3.40.50.720">
    <property type="entry name" value="NAD(P)-binding Rossmann-like Domain"/>
    <property type="match status" value="1"/>
</dbReference>
<dbReference type="InterPro" id="IPR008030">
    <property type="entry name" value="NmrA-like"/>
</dbReference>
<evidence type="ECO:0000256" key="1">
    <source>
        <dbReference type="ARBA" id="ARBA00022857"/>
    </source>
</evidence>
<name>H3H3U9_PHYRM</name>
<dbReference type="EMBL" id="DS566148">
    <property type="status" value="NOT_ANNOTATED_CDS"/>
    <property type="molecule type" value="Genomic_DNA"/>
</dbReference>
<keyword evidence="2" id="KW-0560">Oxidoreductase</keyword>
<dbReference type="PANTHER" id="PTHR47706:SF4">
    <property type="entry name" value="NMRA-LIKE DOMAIN-CONTAINING PROTEIN"/>
    <property type="match status" value="1"/>
</dbReference>
<dbReference type="EnsemblProtists" id="Phyra85192">
    <property type="protein sequence ID" value="Phyra85192"/>
    <property type="gene ID" value="Phyra85192"/>
</dbReference>
<evidence type="ECO:0000259" key="3">
    <source>
        <dbReference type="Pfam" id="PF05368"/>
    </source>
</evidence>
<dbReference type="HOGENOM" id="CLU_044876_6_1_1"/>
<dbReference type="Pfam" id="PF05368">
    <property type="entry name" value="NmrA"/>
    <property type="match status" value="1"/>
</dbReference>
<dbReference type="VEuPathDB" id="FungiDB:KRP23_11237"/>
<evidence type="ECO:0000313" key="5">
    <source>
        <dbReference type="Proteomes" id="UP000005238"/>
    </source>
</evidence>
<evidence type="ECO:0000313" key="4">
    <source>
        <dbReference type="EnsemblProtists" id="Phyra85192"/>
    </source>
</evidence>
<reference evidence="4" key="2">
    <citation type="submission" date="2015-06" db="UniProtKB">
        <authorList>
            <consortium name="EnsemblProtists"/>
        </authorList>
    </citation>
    <scope>IDENTIFICATION</scope>
    <source>
        <strain evidence="4">Pr102</strain>
    </source>
</reference>
<dbReference type="SUPFAM" id="SSF51735">
    <property type="entry name" value="NAD(P)-binding Rossmann-fold domains"/>
    <property type="match status" value="1"/>
</dbReference>
<dbReference type="AlphaFoldDB" id="H3H3U9"/>
<sequence>MATTFKRFAIVGGGNIGGIVARELLKKNLAVTILTRDDTKASLQEFKKNGATLAKVDYENRESLKNALMGVEAVVSAVGPMSMSTQIEVVYAAKEAGVELFAPSEYGVYVTEGPNTPKGVVQSLLKKVDLPYTIFYAGIFYEFAPIIRLVSGASMRCAFGHKYSEGKMDVVGDGKTQFSLTAANDVGELVAQVVSTVPKRDLKWAKVPFEGDRKSPLEIAALAQKKMGKEMELTFVDYEMNKANYLTDFASFLSTLATDGLAVTGTNQEVAAARAKFYPNWKPTPYEAFIANK</sequence>
<dbReference type="PANTHER" id="PTHR47706">
    <property type="entry name" value="NMRA-LIKE FAMILY PROTEIN"/>
    <property type="match status" value="1"/>
</dbReference>
<proteinExistence type="predicted"/>
<dbReference type="Gene3D" id="3.90.25.10">
    <property type="entry name" value="UDP-galactose 4-epimerase, domain 1"/>
    <property type="match status" value="1"/>
</dbReference>
<dbReference type="VEuPathDB" id="FungiDB:KRP22_11530"/>
<keyword evidence="5" id="KW-1185">Reference proteome</keyword>
<dbReference type="InterPro" id="IPR051609">
    <property type="entry name" value="NmrA/Isoflavone_reductase-like"/>
</dbReference>
<dbReference type="STRING" id="164328.H3H3U9"/>
<organism evidence="4 5">
    <name type="scientific">Phytophthora ramorum</name>
    <name type="common">Sudden oak death agent</name>
    <dbReference type="NCBI Taxonomy" id="164328"/>
    <lineage>
        <taxon>Eukaryota</taxon>
        <taxon>Sar</taxon>
        <taxon>Stramenopiles</taxon>
        <taxon>Oomycota</taxon>
        <taxon>Peronosporomycetes</taxon>
        <taxon>Peronosporales</taxon>
        <taxon>Peronosporaceae</taxon>
        <taxon>Phytophthora</taxon>
    </lineage>
</organism>
<dbReference type="eggNOG" id="ENOG502SUW2">
    <property type="taxonomic scope" value="Eukaryota"/>
</dbReference>
<accession>H3H3U9</accession>
<evidence type="ECO:0000256" key="2">
    <source>
        <dbReference type="ARBA" id="ARBA00023002"/>
    </source>
</evidence>
<dbReference type="GO" id="GO:0016491">
    <property type="term" value="F:oxidoreductase activity"/>
    <property type="evidence" value="ECO:0007669"/>
    <property type="project" value="UniProtKB-KW"/>
</dbReference>